<dbReference type="OrthoDB" id="5244761at2759"/>
<dbReference type="PANTHER" id="PTHR47785:SF4">
    <property type="entry name" value="ZN(II)2CYS6 TRANSCRIPTION FACTOR (EUROFUNG)"/>
    <property type="match status" value="1"/>
</dbReference>
<dbReference type="Proteomes" id="UP000799291">
    <property type="component" value="Unassembled WGS sequence"/>
</dbReference>
<protein>
    <recommendedName>
        <fullName evidence="3">Transcription factor domain-containing protein</fullName>
    </recommendedName>
</protein>
<evidence type="ECO:0000313" key="2">
    <source>
        <dbReference type="Proteomes" id="UP000799291"/>
    </source>
</evidence>
<dbReference type="PANTHER" id="PTHR47785">
    <property type="entry name" value="ZN(II)2CYS6 TRANSCRIPTION FACTOR (EUROFUNG)-RELATED-RELATED"/>
    <property type="match status" value="1"/>
</dbReference>
<gene>
    <name evidence="1" type="ORF">K458DRAFT_90460</name>
</gene>
<reference evidence="1" key="1">
    <citation type="journal article" date="2020" name="Stud. Mycol.">
        <title>101 Dothideomycetes genomes: a test case for predicting lifestyles and emergence of pathogens.</title>
        <authorList>
            <person name="Haridas S."/>
            <person name="Albert R."/>
            <person name="Binder M."/>
            <person name="Bloem J."/>
            <person name="Labutti K."/>
            <person name="Salamov A."/>
            <person name="Andreopoulos B."/>
            <person name="Baker S."/>
            <person name="Barry K."/>
            <person name="Bills G."/>
            <person name="Bluhm B."/>
            <person name="Cannon C."/>
            <person name="Castanera R."/>
            <person name="Culley D."/>
            <person name="Daum C."/>
            <person name="Ezra D."/>
            <person name="Gonzalez J."/>
            <person name="Henrissat B."/>
            <person name="Kuo A."/>
            <person name="Liang C."/>
            <person name="Lipzen A."/>
            <person name="Lutzoni F."/>
            <person name="Magnuson J."/>
            <person name="Mondo S."/>
            <person name="Nolan M."/>
            <person name="Ohm R."/>
            <person name="Pangilinan J."/>
            <person name="Park H.-J."/>
            <person name="Ramirez L."/>
            <person name="Alfaro M."/>
            <person name="Sun H."/>
            <person name="Tritt A."/>
            <person name="Yoshinaga Y."/>
            <person name="Zwiers L.-H."/>
            <person name="Turgeon B."/>
            <person name="Goodwin S."/>
            <person name="Spatafora J."/>
            <person name="Crous P."/>
            <person name="Grigoriev I."/>
        </authorList>
    </citation>
    <scope>NUCLEOTIDE SEQUENCE</scope>
    <source>
        <strain evidence="1">CBS 122367</strain>
    </source>
</reference>
<sequence length="590" mass="67187">MPMVPDSSGSRSEITQIPYPLLEECDGVELIAWTVNDDRELPQQFYHESLRKNETIDPFQDIIDAVHMSDQSCFSRLDPKSLLDLELHRPDSLGEEHKDYLWYAQRGLELSVDGAPNFDPAVMSHSLEAYLETIHALYPFLDVDLLKRSFQDFSSQHSPDGPMNKIPYSLPNATVLLVLALGEVIRARTHSHSLRVRGFRTNDPECGHCPVNMEAFPGAKYFTHAKRILGNHSAGATVPHAQAAILAALYLNQFGRVLDSWHWISMACRIVLVNIRSEHENGPLYRSYYKDGQTVEDSQERYNLNSLICTYWTCRLLESDCLDVLSLLPPSGLMEIENVTYPLDKRSSTEPDKQSTFYSSLIFLRRFLGDARTQHYSVSRRKSLTRSLWRTASAHISLLEQWRFTLPESLRWKDSDMPSTSLDDACLRAEYYSGLCMEMCPYLRAAIDITNEHVQSGEVTDQIEVFKNASQCIESAVRSMCAFDRVCDIDANHFTHLGGRRLIGPNLVRTLHAQAKTTLLLIAVYSSNIMPRLQTPFLDKSDYLGRYVQRTMTVLKALSQYSPILEVDIEILREAHQASMTREHANVSRG</sequence>
<evidence type="ECO:0000313" key="1">
    <source>
        <dbReference type="EMBL" id="KAF2680625.1"/>
    </source>
</evidence>
<keyword evidence="2" id="KW-1185">Reference proteome</keyword>
<dbReference type="InterPro" id="IPR053181">
    <property type="entry name" value="EcdB-like_regulator"/>
</dbReference>
<dbReference type="EMBL" id="MU005595">
    <property type="protein sequence ID" value="KAF2680625.1"/>
    <property type="molecule type" value="Genomic_DNA"/>
</dbReference>
<evidence type="ECO:0008006" key="3">
    <source>
        <dbReference type="Google" id="ProtNLM"/>
    </source>
</evidence>
<accession>A0A6G1IR45</accession>
<dbReference type="CDD" id="cd12148">
    <property type="entry name" value="fungal_TF_MHR"/>
    <property type="match status" value="1"/>
</dbReference>
<dbReference type="AlphaFoldDB" id="A0A6G1IR45"/>
<organism evidence="1 2">
    <name type="scientific">Lentithecium fluviatile CBS 122367</name>
    <dbReference type="NCBI Taxonomy" id="1168545"/>
    <lineage>
        <taxon>Eukaryota</taxon>
        <taxon>Fungi</taxon>
        <taxon>Dikarya</taxon>
        <taxon>Ascomycota</taxon>
        <taxon>Pezizomycotina</taxon>
        <taxon>Dothideomycetes</taxon>
        <taxon>Pleosporomycetidae</taxon>
        <taxon>Pleosporales</taxon>
        <taxon>Massarineae</taxon>
        <taxon>Lentitheciaceae</taxon>
        <taxon>Lentithecium</taxon>
    </lineage>
</organism>
<proteinExistence type="predicted"/>
<name>A0A6G1IR45_9PLEO</name>